<evidence type="ECO:0000313" key="2">
    <source>
        <dbReference type="Proteomes" id="UP001195483"/>
    </source>
</evidence>
<sequence>MAIKVQPEPLNGSDQELKEFTRITSQMIYYNARQTQKTSKRAGRYFCRGCVALHFSKMPVHVDG</sequence>
<evidence type="ECO:0000313" key="1">
    <source>
        <dbReference type="EMBL" id="KAK3587899.1"/>
    </source>
</evidence>
<reference evidence="1" key="1">
    <citation type="journal article" date="2021" name="Genome Biol. Evol.">
        <title>A High-Quality Reference Genome for a Parasitic Bivalve with Doubly Uniparental Inheritance (Bivalvia: Unionida).</title>
        <authorList>
            <person name="Smith C.H."/>
        </authorList>
    </citation>
    <scope>NUCLEOTIDE SEQUENCE</scope>
    <source>
        <strain evidence="1">CHS0354</strain>
    </source>
</reference>
<gene>
    <name evidence="1" type="ORF">CHS0354_014411</name>
</gene>
<organism evidence="1 2">
    <name type="scientific">Potamilus streckersoni</name>
    <dbReference type="NCBI Taxonomy" id="2493646"/>
    <lineage>
        <taxon>Eukaryota</taxon>
        <taxon>Metazoa</taxon>
        <taxon>Spiralia</taxon>
        <taxon>Lophotrochozoa</taxon>
        <taxon>Mollusca</taxon>
        <taxon>Bivalvia</taxon>
        <taxon>Autobranchia</taxon>
        <taxon>Heteroconchia</taxon>
        <taxon>Palaeoheterodonta</taxon>
        <taxon>Unionida</taxon>
        <taxon>Unionoidea</taxon>
        <taxon>Unionidae</taxon>
        <taxon>Ambleminae</taxon>
        <taxon>Lampsilini</taxon>
        <taxon>Potamilus</taxon>
    </lineage>
</organism>
<comment type="caution">
    <text evidence="1">The sequence shown here is derived from an EMBL/GenBank/DDBJ whole genome shotgun (WGS) entry which is preliminary data.</text>
</comment>
<reference evidence="1" key="2">
    <citation type="journal article" date="2021" name="Genome Biol. Evol.">
        <title>Developing a high-quality reference genome for a parasitic bivalve with doubly uniparental inheritance (Bivalvia: Unionida).</title>
        <authorList>
            <person name="Smith C.H."/>
        </authorList>
    </citation>
    <scope>NUCLEOTIDE SEQUENCE</scope>
    <source>
        <strain evidence="1">CHS0354</strain>
        <tissue evidence="1">Mantle</tissue>
    </source>
</reference>
<dbReference type="AlphaFoldDB" id="A0AAE0SA30"/>
<accession>A0AAE0SA30</accession>
<reference evidence="1" key="3">
    <citation type="submission" date="2023-05" db="EMBL/GenBank/DDBJ databases">
        <authorList>
            <person name="Smith C.H."/>
        </authorList>
    </citation>
    <scope>NUCLEOTIDE SEQUENCE</scope>
    <source>
        <strain evidence="1">CHS0354</strain>
        <tissue evidence="1">Mantle</tissue>
    </source>
</reference>
<proteinExistence type="predicted"/>
<keyword evidence="2" id="KW-1185">Reference proteome</keyword>
<protein>
    <submittedName>
        <fullName evidence="1">Uncharacterized protein</fullName>
    </submittedName>
</protein>
<dbReference type="Proteomes" id="UP001195483">
    <property type="component" value="Unassembled WGS sequence"/>
</dbReference>
<dbReference type="EMBL" id="JAEAOA010000895">
    <property type="protein sequence ID" value="KAK3587899.1"/>
    <property type="molecule type" value="Genomic_DNA"/>
</dbReference>
<name>A0AAE0SA30_9BIVA</name>